<dbReference type="SUPFAM" id="SSF53597">
    <property type="entry name" value="Dihydrofolate reductase-like"/>
    <property type="match status" value="1"/>
</dbReference>
<organism evidence="2 3">
    <name type="scientific">Chitinophaga niabensis</name>
    <dbReference type="NCBI Taxonomy" id="536979"/>
    <lineage>
        <taxon>Bacteria</taxon>
        <taxon>Pseudomonadati</taxon>
        <taxon>Bacteroidota</taxon>
        <taxon>Chitinophagia</taxon>
        <taxon>Chitinophagales</taxon>
        <taxon>Chitinophagaceae</taxon>
        <taxon>Chitinophaga</taxon>
    </lineage>
</organism>
<dbReference type="GO" id="GO:0009231">
    <property type="term" value="P:riboflavin biosynthetic process"/>
    <property type="evidence" value="ECO:0007669"/>
    <property type="project" value="InterPro"/>
</dbReference>
<name>A0A1N6IZN2_9BACT</name>
<protein>
    <submittedName>
        <fullName evidence="2">Dihydrofolate reductase</fullName>
    </submittedName>
</protein>
<dbReference type="STRING" id="536979.SAMN04488055_3500"/>
<proteinExistence type="predicted"/>
<dbReference type="Proteomes" id="UP000185003">
    <property type="component" value="Unassembled WGS sequence"/>
</dbReference>
<dbReference type="RefSeq" id="WP_074240735.1">
    <property type="nucleotide sequence ID" value="NZ_FSRA01000002.1"/>
</dbReference>
<dbReference type="OrthoDB" id="195113at2"/>
<dbReference type="AlphaFoldDB" id="A0A1N6IZN2"/>
<accession>A0A1N6IZN2</accession>
<dbReference type="EMBL" id="FSRA01000002">
    <property type="protein sequence ID" value="SIO37544.1"/>
    <property type="molecule type" value="Genomic_DNA"/>
</dbReference>
<dbReference type="Gene3D" id="3.40.430.10">
    <property type="entry name" value="Dihydrofolate Reductase, subunit A"/>
    <property type="match status" value="1"/>
</dbReference>
<dbReference type="InterPro" id="IPR024072">
    <property type="entry name" value="DHFR-like_dom_sf"/>
</dbReference>
<dbReference type="InterPro" id="IPR050765">
    <property type="entry name" value="Riboflavin_Biosynth_HTPR"/>
</dbReference>
<evidence type="ECO:0000313" key="3">
    <source>
        <dbReference type="Proteomes" id="UP000185003"/>
    </source>
</evidence>
<dbReference type="PANTHER" id="PTHR38011:SF11">
    <property type="entry name" value="2,5-DIAMINO-6-RIBOSYLAMINO-4(3H)-PYRIMIDINONE 5'-PHOSPHATE REDUCTASE"/>
    <property type="match status" value="1"/>
</dbReference>
<gene>
    <name evidence="2" type="ORF">SAMN04488055_3500</name>
</gene>
<keyword evidence="3" id="KW-1185">Reference proteome</keyword>
<dbReference type="PANTHER" id="PTHR38011">
    <property type="entry name" value="DIHYDROFOLATE REDUCTASE FAMILY PROTEIN (AFU_ORTHOLOGUE AFUA_8G06820)"/>
    <property type="match status" value="1"/>
</dbReference>
<evidence type="ECO:0000313" key="2">
    <source>
        <dbReference type="EMBL" id="SIO37544.1"/>
    </source>
</evidence>
<feature type="domain" description="Bacterial bifunctional deaminase-reductase C-terminal" evidence="1">
    <location>
        <begin position="3"/>
        <end position="188"/>
    </location>
</feature>
<dbReference type="Pfam" id="PF01872">
    <property type="entry name" value="RibD_C"/>
    <property type="match status" value="1"/>
</dbReference>
<sequence>MRKLKLEVQISVDGFIADKNGSMSWMIWPYTPEVWAWDKGLQQYHIEQTTSSDCILLSRNMAGGFHDFWEEVAQNPKDPRYAFAKPTTDMKKVVFSRKLKRSIWKNTEIAKGNYVDYIKRLKEEKGKDIICYGGATFISSLIEAELIDEFNLIINPAIVGAGLPVFNTIKRNQYLKLSKATAFECGIAVLQYQLDKQRST</sequence>
<dbReference type="InterPro" id="IPR002734">
    <property type="entry name" value="RibDG_C"/>
</dbReference>
<dbReference type="GO" id="GO:0008703">
    <property type="term" value="F:5-amino-6-(5-phosphoribosylamino)uracil reductase activity"/>
    <property type="evidence" value="ECO:0007669"/>
    <property type="project" value="InterPro"/>
</dbReference>
<evidence type="ECO:0000259" key="1">
    <source>
        <dbReference type="Pfam" id="PF01872"/>
    </source>
</evidence>
<reference evidence="3" key="1">
    <citation type="submission" date="2016-11" db="EMBL/GenBank/DDBJ databases">
        <authorList>
            <person name="Varghese N."/>
            <person name="Submissions S."/>
        </authorList>
    </citation>
    <scope>NUCLEOTIDE SEQUENCE [LARGE SCALE GENOMIC DNA]</scope>
    <source>
        <strain evidence="3">DSM 24787</strain>
    </source>
</reference>